<protein>
    <submittedName>
        <fullName evidence="2">Methyltransferase FkbM family</fullName>
    </submittedName>
</protein>
<dbReference type="Pfam" id="PF05050">
    <property type="entry name" value="Methyltransf_21"/>
    <property type="match status" value="1"/>
</dbReference>
<feature type="domain" description="Methyltransferase FkbM" evidence="1">
    <location>
        <begin position="72"/>
        <end position="236"/>
    </location>
</feature>
<dbReference type="InterPro" id="IPR052514">
    <property type="entry name" value="SAM-dependent_MTase"/>
</dbReference>
<dbReference type="RefSeq" id="WP_013691776.1">
    <property type="nucleotide sequence ID" value="NC_015377.1"/>
</dbReference>
<name>F2LS86_BURGS</name>
<evidence type="ECO:0000259" key="1">
    <source>
        <dbReference type="Pfam" id="PF05050"/>
    </source>
</evidence>
<keyword evidence="2" id="KW-0489">Methyltransferase</keyword>
<keyword evidence="3" id="KW-1185">Reference proteome</keyword>
<dbReference type="NCBIfam" id="TIGR01444">
    <property type="entry name" value="fkbM_fam"/>
    <property type="match status" value="1"/>
</dbReference>
<dbReference type="PANTHER" id="PTHR34203:SF15">
    <property type="entry name" value="SLL1173 PROTEIN"/>
    <property type="match status" value="1"/>
</dbReference>
<dbReference type="EMBL" id="CP002602">
    <property type="protein sequence ID" value="AEA65641.1"/>
    <property type="molecule type" value="Genomic_DNA"/>
</dbReference>
<dbReference type="KEGG" id="bgd:bgla_2p0420"/>
<dbReference type="InterPro" id="IPR029063">
    <property type="entry name" value="SAM-dependent_MTases_sf"/>
</dbReference>
<keyword evidence="2" id="KW-0808">Transferase</keyword>
<dbReference type="AlphaFoldDB" id="F2LS86"/>
<dbReference type="HOGENOM" id="CLU_081241_1_0_4"/>
<dbReference type="InterPro" id="IPR006342">
    <property type="entry name" value="FkbM_mtfrase"/>
</dbReference>
<dbReference type="PANTHER" id="PTHR34203">
    <property type="entry name" value="METHYLTRANSFERASE, FKBM FAMILY PROTEIN"/>
    <property type="match status" value="1"/>
</dbReference>
<dbReference type="eggNOG" id="COG2520">
    <property type="taxonomic scope" value="Bacteria"/>
</dbReference>
<keyword evidence="2" id="KW-0614">Plasmid</keyword>
<dbReference type="GO" id="GO:0032259">
    <property type="term" value="P:methylation"/>
    <property type="evidence" value="ECO:0007669"/>
    <property type="project" value="UniProtKB-KW"/>
</dbReference>
<sequence>MKISYIVASTEHGTLIVNRNDENSNEQYGVYGLGYNLLETGSFFKGDIDLLKDLVRIRKKRIAGKRPLSIIDCGANIGVHTVELARELADSGNVIAVEAQKHIFYALCGNVAINNCFNVDARNVAVGAEDGIIKIPFIDYGKKSSFGSLELKGSESNEDIGQAVNYESGYEVPLVRIDSLVPGPVDLIKIDVEGMEAEVVYGGKATLQKYHPVLFVEKIKSNLDGLANSLQALGYEIIDLGPNILAVYGGDPDIVEVSERAALFNS</sequence>
<dbReference type="GO" id="GO:0008168">
    <property type="term" value="F:methyltransferase activity"/>
    <property type="evidence" value="ECO:0007669"/>
    <property type="project" value="UniProtKB-KW"/>
</dbReference>
<evidence type="ECO:0000313" key="2">
    <source>
        <dbReference type="EMBL" id="AEA65641.1"/>
    </source>
</evidence>
<dbReference type="Gene3D" id="3.40.50.150">
    <property type="entry name" value="Vaccinia Virus protein VP39"/>
    <property type="match status" value="1"/>
</dbReference>
<organism evidence="2 3">
    <name type="scientific">Burkholderia gladioli (strain BSR3)</name>
    <dbReference type="NCBI Taxonomy" id="999541"/>
    <lineage>
        <taxon>Bacteria</taxon>
        <taxon>Pseudomonadati</taxon>
        <taxon>Pseudomonadota</taxon>
        <taxon>Betaproteobacteria</taxon>
        <taxon>Burkholderiales</taxon>
        <taxon>Burkholderiaceae</taxon>
        <taxon>Burkholderia</taxon>
    </lineage>
</organism>
<evidence type="ECO:0000313" key="3">
    <source>
        <dbReference type="Proteomes" id="UP000008316"/>
    </source>
</evidence>
<gene>
    <name evidence="2" type="ordered locus">bgla_2p0420</name>
</gene>
<dbReference type="SUPFAM" id="SSF53335">
    <property type="entry name" value="S-adenosyl-L-methionine-dependent methyltransferases"/>
    <property type="match status" value="1"/>
</dbReference>
<reference evidence="2 3" key="1">
    <citation type="journal article" date="2011" name="J. Bacteriol.">
        <title>Complete genome sequence of Burkholderia gladioli BSR3.</title>
        <authorList>
            <person name="Seo Y.S."/>
            <person name="Lim J."/>
            <person name="Choi B.S."/>
            <person name="Kim H."/>
            <person name="Goo E."/>
            <person name="Lee B."/>
            <person name="Lim J.S."/>
            <person name="Choi I.Y."/>
            <person name="Moon J.S."/>
            <person name="Kim J."/>
            <person name="Hwang I."/>
        </authorList>
    </citation>
    <scope>NUCLEOTIDE SEQUENCE [LARGE SCALE GENOMIC DNA]</scope>
    <source>
        <strain evidence="2 3">BSR3</strain>
        <plasmid evidence="2">bgla_2p</plasmid>
    </source>
</reference>
<geneLocation type="plasmid" evidence="2 3">
    <name>bgla_2p</name>
</geneLocation>
<dbReference type="Proteomes" id="UP000008316">
    <property type="component" value="Plasmid bgla_2p"/>
</dbReference>
<accession>F2LS86</accession>
<proteinExistence type="predicted"/>